<evidence type="ECO:0000313" key="2">
    <source>
        <dbReference type="EMBL" id="EPR86327.1"/>
    </source>
</evidence>
<proteinExistence type="predicted"/>
<dbReference type="PATRIC" id="fig|1330047.3.peg.1278"/>
<reference evidence="2 3" key="1">
    <citation type="submission" date="2013-05" db="EMBL/GenBank/DDBJ databases">
        <title>Genome assembly of Acinetobacter junii MTCC 11364.</title>
        <authorList>
            <person name="Khatri I."/>
            <person name="Singh N.K."/>
            <person name="Subramanian S."/>
            <person name="Mayilraj S."/>
        </authorList>
    </citation>
    <scope>NUCLEOTIDE SEQUENCE [LARGE SCALE GENOMIC DNA]</scope>
    <source>
        <strain evidence="2 3">MTCC 11364</strain>
    </source>
</reference>
<dbReference type="AlphaFoldDB" id="S7WWI6"/>
<keyword evidence="1" id="KW-1133">Transmembrane helix</keyword>
<comment type="caution">
    <text evidence="2">The sequence shown here is derived from an EMBL/GenBank/DDBJ whole genome shotgun (WGS) entry which is preliminary data.</text>
</comment>
<dbReference type="Proteomes" id="UP000018420">
    <property type="component" value="Unassembled WGS sequence"/>
</dbReference>
<name>S7WWI6_ACIJU</name>
<accession>S7WWI6</accession>
<feature type="transmembrane region" description="Helical" evidence="1">
    <location>
        <begin position="12"/>
        <end position="34"/>
    </location>
</feature>
<dbReference type="EMBL" id="ASYZ01000061">
    <property type="protein sequence ID" value="EPR86327.1"/>
    <property type="molecule type" value="Genomic_DNA"/>
</dbReference>
<gene>
    <name evidence="2" type="ORF">L292_2677</name>
</gene>
<evidence type="ECO:0000313" key="3">
    <source>
        <dbReference type="Proteomes" id="UP000018420"/>
    </source>
</evidence>
<keyword evidence="1" id="KW-0472">Membrane</keyword>
<evidence type="ECO:0000256" key="1">
    <source>
        <dbReference type="SAM" id="Phobius"/>
    </source>
</evidence>
<sequence length="39" mass="4550">MIPPTEKRSPPIYPKLVFIVSTFMLFLAIFLPIVEKKDE</sequence>
<organism evidence="2 3">
    <name type="scientific">Acinetobacter junii CIP 107470 = MTCC 11364</name>
    <dbReference type="NCBI Taxonomy" id="1217666"/>
    <lineage>
        <taxon>Bacteria</taxon>
        <taxon>Pseudomonadati</taxon>
        <taxon>Pseudomonadota</taxon>
        <taxon>Gammaproteobacteria</taxon>
        <taxon>Moraxellales</taxon>
        <taxon>Moraxellaceae</taxon>
        <taxon>Acinetobacter</taxon>
    </lineage>
</organism>
<protein>
    <submittedName>
        <fullName evidence="2">Uncharacterized protein</fullName>
    </submittedName>
</protein>
<keyword evidence="1" id="KW-0812">Transmembrane</keyword>